<evidence type="ECO:0000256" key="1">
    <source>
        <dbReference type="ARBA" id="ARBA00010424"/>
    </source>
</evidence>
<dbReference type="GO" id="GO:0043817">
    <property type="term" value="F:phosphosulfolactate synthase activity"/>
    <property type="evidence" value="ECO:0007669"/>
    <property type="project" value="UniProtKB-EC"/>
</dbReference>
<dbReference type="PANTHER" id="PTHR48413:SF1">
    <property type="entry name" value="PROTEIN HEAT-STRESS-ASSOCIATED 32"/>
    <property type="match status" value="1"/>
</dbReference>
<dbReference type="OrthoDB" id="6405at2157"/>
<dbReference type="RefSeq" id="WP_067088891.1">
    <property type="nucleotide sequence ID" value="NZ_LWMV01000017.1"/>
</dbReference>
<dbReference type="Proteomes" id="UP000077245">
    <property type="component" value="Unassembled WGS sequence"/>
</dbReference>
<comment type="caution">
    <text evidence="2">The sequence shown here is derived from an EMBL/GenBank/DDBJ whole genome shotgun (WGS) entry which is preliminary data.</text>
</comment>
<name>A0A166DZP7_9EURY</name>
<reference evidence="2 3" key="1">
    <citation type="submission" date="2016-04" db="EMBL/GenBank/DDBJ databases">
        <title>Genome sequence of Methanobrevibacter curvatus DSM 11111.</title>
        <authorList>
            <person name="Poehlein A."/>
            <person name="Seedorf H."/>
            <person name="Daniel R."/>
        </authorList>
    </citation>
    <scope>NUCLEOTIDE SEQUENCE [LARGE SCALE GENOMIC DNA]</scope>
    <source>
        <strain evidence="2 3">DSM 11111</strain>
    </source>
</reference>
<evidence type="ECO:0000313" key="3">
    <source>
        <dbReference type="Proteomes" id="UP000077245"/>
    </source>
</evidence>
<dbReference type="AlphaFoldDB" id="A0A166DZP7"/>
<gene>
    <name evidence="2" type="primary">yitD</name>
    <name evidence="2" type="ORF">MBCUR_01160</name>
</gene>
<dbReference type="InterPro" id="IPR003830">
    <property type="entry name" value="ComA_synth"/>
</dbReference>
<dbReference type="InterPro" id="IPR013785">
    <property type="entry name" value="Aldolase_TIM"/>
</dbReference>
<dbReference type="EMBL" id="LWMV01000017">
    <property type="protein sequence ID" value="KZX16122.1"/>
    <property type="molecule type" value="Genomic_DNA"/>
</dbReference>
<comment type="similarity">
    <text evidence="1">Belongs to the phosphosulfolactate synthase family.</text>
</comment>
<keyword evidence="2" id="KW-0456">Lyase</keyword>
<dbReference type="PANTHER" id="PTHR48413">
    <property type="match status" value="1"/>
</dbReference>
<dbReference type="STRING" id="49547.MBCUR_01160"/>
<dbReference type="Gene3D" id="3.20.20.70">
    <property type="entry name" value="Aldolase class I"/>
    <property type="match status" value="1"/>
</dbReference>
<evidence type="ECO:0000313" key="2">
    <source>
        <dbReference type="EMBL" id="KZX16122.1"/>
    </source>
</evidence>
<accession>A0A166DZP7</accession>
<dbReference type="EC" id="4.4.1.19" evidence="2"/>
<proteinExistence type="inferred from homology"/>
<dbReference type="PATRIC" id="fig|49547.3.peg.124"/>
<dbReference type="Pfam" id="PF02679">
    <property type="entry name" value="ComA"/>
    <property type="match status" value="1"/>
</dbReference>
<dbReference type="SUPFAM" id="SSF102110">
    <property type="entry name" value="(2r)-phospho-3-sulfolactate synthase ComA"/>
    <property type="match status" value="1"/>
</dbReference>
<organism evidence="2 3">
    <name type="scientific">Methanobrevibacter curvatus</name>
    <dbReference type="NCBI Taxonomy" id="49547"/>
    <lineage>
        <taxon>Archaea</taxon>
        <taxon>Methanobacteriati</taxon>
        <taxon>Methanobacteriota</taxon>
        <taxon>Methanomada group</taxon>
        <taxon>Methanobacteria</taxon>
        <taxon>Methanobacteriales</taxon>
        <taxon>Methanobacteriaceae</taxon>
        <taxon>Methanobrevibacter</taxon>
    </lineage>
</organism>
<protein>
    <submittedName>
        <fullName evidence="2">Phosphosulfolactate synthase</fullName>
        <ecNumber evidence="2">4.4.1.19</ecNumber>
    </submittedName>
</protein>
<sequence>MAFDFLNDAENYKSAEQSHIGITMVLDKTLPLSYANNLMKIAGNYIDFIKFGWGTSILYNEDIFQDKINVYKSFNIEPYCGGTLFEIAIIKNKIDDYFNHLKKYNINTIEISDGSIDLSLEKKLYYISKAKDYGFTVLSEVGKKDVEKDKGIGLDLRIEMIKNEIKAGSDFIILESRESGKGIGIYDSNGIPKVSDVEEIVNKIDYKKLIWEAPLKNQQVYFIKKLGVDVNLGNINPDETISLETIRRGFRGDTIDLLF</sequence>
<dbReference type="InterPro" id="IPR036112">
    <property type="entry name" value="ComA_synth_sf"/>
</dbReference>
<keyword evidence="3" id="KW-1185">Reference proteome</keyword>